<evidence type="ECO:0000313" key="2">
    <source>
        <dbReference type="Proteomes" id="UP000805704"/>
    </source>
</evidence>
<dbReference type="EMBL" id="CM024790">
    <property type="protein sequence ID" value="KAG8007449.1"/>
    <property type="molecule type" value="Genomic_DNA"/>
</dbReference>
<keyword evidence="2" id="KW-1185">Reference proteome</keyword>
<name>A0ACB7EZT8_NIBAL</name>
<accession>A0ACB7EZT8</accession>
<organism evidence="1 2">
    <name type="scientific">Nibea albiflora</name>
    <name type="common">Yellow drum</name>
    <name type="synonym">Corvina albiflora</name>
    <dbReference type="NCBI Taxonomy" id="240163"/>
    <lineage>
        <taxon>Eukaryota</taxon>
        <taxon>Metazoa</taxon>
        <taxon>Chordata</taxon>
        <taxon>Craniata</taxon>
        <taxon>Vertebrata</taxon>
        <taxon>Euteleostomi</taxon>
        <taxon>Actinopterygii</taxon>
        <taxon>Neopterygii</taxon>
        <taxon>Teleostei</taxon>
        <taxon>Neoteleostei</taxon>
        <taxon>Acanthomorphata</taxon>
        <taxon>Eupercaria</taxon>
        <taxon>Sciaenidae</taxon>
        <taxon>Nibea</taxon>
    </lineage>
</organism>
<reference evidence="1" key="1">
    <citation type="submission" date="2020-04" db="EMBL/GenBank/DDBJ databases">
        <title>A chromosome-scale assembly and high-density genetic map of the yellow drum (Nibea albiflora) genome.</title>
        <authorList>
            <person name="Xu D."/>
            <person name="Zhang W."/>
            <person name="Chen R."/>
            <person name="Tan P."/>
            <person name="Wang L."/>
            <person name="Song H."/>
            <person name="Tian L."/>
            <person name="Zhu Q."/>
            <person name="Wang B."/>
        </authorList>
    </citation>
    <scope>NUCLEOTIDE SEQUENCE</scope>
    <source>
        <strain evidence="1">ZJHYS-2018</strain>
    </source>
</reference>
<proteinExistence type="predicted"/>
<protein>
    <submittedName>
        <fullName evidence="1">Inter-alpha-trypsin inhibitor heavy chain H3</fullName>
    </submittedName>
</protein>
<dbReference type="Proteomes" id="UP000805704">
    <property type="component" value="Chromosome 2"/>
</dbReference>
<sequence length="1447" mass="163040">MSEKSLFCFPRLSAVWTVMLLWICFCIWLPAQAHEALVVSRKDALTQMVEVHSVKVDCTVTSRFAHTVMTSKALNKANSAQEIFFEVELPKTAFISNFNMEIEGEMYGGEVKEKEKAKKQYEKAVSSGQTAGLVKASGRKMEKFSVSVNIAAKSNMTFILTYEELLQRKLGQYEILTRVKPKQLVQEFQAHISFSPTLEQQRKCPGCEETIIDGDFIIKYDVKREESLGEIQMVNGYFVHFFAPPNLPRVPKNVVFVIDRSGSMSGRKIEQTREALEAILKDLYEEDHFALILFDSSIVTWKNSLTKATEQNVSKAIAYVRKLSDRGATNINDAVLRAVDMLVKEREDRSIPERSADMIILLTDGMPNSGESQLPTIQKNVHAALGGKMSMFCLGFGNDVDYSFLDVMCRQNKGLARRIFEGSDATLQLQGFYEEVSSPLLLEVDLRYPENAVVFLTKNHYSQLFNGSEIVVSGRLTNNDPDNFLVEVFAVGSEKDFLVQGKASMVNMEEIYQEQEYMFGDFSERLWAYLTIQQLMENSDIGTQQEKDAATAKALELSLQYSFVTPLTSMVVTKPETEDGPGRTLIADKLTEAQVQGALVVSHRDALTQKRSTKSENMVEVHSVKVDCTVTSRFAHTVMTSKALNKANSSQEIFFEVELPKTAFISNFSMEIEGQVFVGEVKEKEKAKKQYEKAVSSGQTAGLVKASGRKMETFSVSVNIAAKSSVTFILTYEELLQRKLGQYEILMRVKPKQPVQEFQIVADIYEPQGIAFVEASTTFLTNELLSLVEKTVTDSKAHISFSPTLEQQRKCPGCEDTIIDGDFIIKYDVKREESLGEIKMVNGYFVHFFAPPNLPRVPKNVVFVIDRSGSMSGRKIEQTREALEAILKDLHEEDHFALILFDSSIVTWKDSLTKATEQNVSKAIAYVRKLRDRGATNVNDAVLRAVDMLVKEKVHHNVPERSADMIILLTDGMPNTGESHLPTIQRNVHFAIGGNMSLFCLGFGNNVDYSFLDVMSRQNKGLARRIFEGSDATLQLQGFYEEVSSPLLLEVDLRYPENTVDLLTKNHYSQLFNGSEIVVAGRLTNNDPDNFLVEVFGKGPEKDFLAQGKANNLNLDVIYPEQEYIFGDFSERLWAYLTIQQLMENSDIGTQQEKDAKTAKALELSLQYSFVTPLTSMVVTKPETEDGPGSPLIADKLTEVDGDPHFMIELPERDDALCFNINDKPGTIFNLVRDPKSGFVVNGQIIGKKKVVSDGNINTYFGRFGIIHEKLRVKLEVSTEDITIFHDGKQVKLLWSDTTSIKETNLDFSLTKNCSLTVTLRHSIKFMVIRHTKVWKRRRDHQDYLGFYTLDSHHLSASVHGLLGQFYHGVEFEVTDLHPGDVLDNSYTTMYVKGQTLNVTRHWQKDFSNQVMNGENISCWFVNNDGAGLIDGRASDYIVSELFNTAF</sequence>
<evidence type="ECO:0000313" key="1">
    <source>
        <dbReference type="EMBL" id="KAG8007449.1"/>
    </source>
</evidence>
<gene>
    <name evidence="1" type="primary">ITIH3.2</name>
    <name evidence="1" type="ORF">GBF38_012987</name>
</gene>
<comment type="caution">
    <text evidence="1">The sequence shown here is derived from an EMBL/GenBank/DDBJ whole genome shotgun (WGS) entry which is preliminary data.</text>
</comment>